<dbReference type="PANTHER" id="PTHR43096">
    <property type="entry name" value="DNAJ HOMOLOG 1, MITOCHONDRIAL-RELATED"/>
    <property type="match status" value="1"/>
</dbReference>
<evidence type="ECO:0000256" key="2">
    <source>
        <dbReference type="PROSITE-ProRule" id="PRU00339"/>
    </source>
</evidence>
<evidence type="ECO:0000313" key="6">
    <source>
        <dbReference type="Proteomes" id="UP000728968"/>
    </source>
</evidence>
<dbReference type="CDD" id="cd06257">
    <property type="entry name" value="DnaJ"/>
    <property type="match status" value="1"/>
</dbReference>
<dbReference type="InterPro" id="IPR018253">
    <property type="entry name" value="DnaJ_domain_CS"/>
</dbReference>
<feature type="domain" description="J" evidence="4">
    <location>
        <begin position="3"/>
        <end position="62"/>
    </location>
</feature>
<reference evidence="5 6" key="1">
    <citation type="journal article" date="2021" name="Sci. Rep.">
        <title>The distribution of antibiotic resistance genes in chicken gut microbiota commensals.</title>
        <authorList>
            <person name="Juricova H."/>
            <person name="Matiasovicova J."/>
            <person name="Kubasova T."/>
            <person name="Cejkova D."/>
            <person name="Rychlik I."/>
        </authorList>
    </citation>
    <scope>NUCLEOTIDE SEQUENCE [LARGE SCALE GENOMIC DNA]</scope>
    <source>
        <strain evidence="5 6">An425</strain>
    </source>
</reference>
<dbReference type="SMART" id="SM00271">
    <property type="entry name" value="DnaJ"/>
    <property type="match status" value="1"/>
</dbReference>
<dbReference type="SMART" id="SM00028">
    <property type="entry name" value="TPR"/>
    <property type="match status" value="3"/>
</dbReference>
<dbReference type="RefSeq" id="WP_204716215.1">
    <property type="nucleotide sequence ID" value="NZ_JACJLT010000051.1"/>
</dbReference>
<dbReference type="InterPro" id="IPR019734">
    <property type="entry name" value="TPR_rpt"/>
</dbReference>
<dbReference type="InterPro" id="IPR011990">
    <property type="entry name" value="TPR-like_helical_dom_sf"/>
</dbReference>
<dbReference type="PROSITE" id="PS00636">
    <property type="entry name" value="DNAJ_1"/>
    <property type="match status" value="1"/>
</dbReference>
<dbReference type="InterPro" id="IPR049886">
    <property type="entry name" value="CFI_box_CTERM_dom"/>
</dbReference>
<evidence type="ECO:0000313" key="5">
    <source>
        <dbReference type="EMBL" id="MBM6875337.1"/>
    </source>
</evidence>
<dbReference type="PROSITE" id="PS50005">
    <property type="entry name" value="TPR"/>
    <property type="match status" value="1"/>
</dbReference>
<accession>A0ABS2G3Z5</accession>
<feature type="repeat" description="TPR" evidence="2">
    <location>
        <begin position="102"/>
        <end position="135"/>
    </location>
</feature>
<keyword evidence="1" id="KW-0143">Chaperone</keyword>
<keyword evidence="2" id="KW-0802">TPR repeat</keyword>
<comment type="caution">
    <text evidence="5">The sequence shown here is derived from an EMBL/GenBank/DDBJ whole genome shotgun (WGS) entry which is preliminary data.</text>
</comment>
<dbReference type="NCBIfam" id="NF041770">
    <property type="entry name" value="CFI_box_CTERM"/>
    <property type="match status" value="1"/>
</dbReference>
<protein>
    <submittedName>
        <fullName evidence="5">DnaJ domain-containing protein</fullName>
    </submittedName>
</protein>
<dbReference type="InterPro" id="IPR001623">
    <property type="entry name" value="DnaJ_domain"/>
</dbReference>
<dbReference type="PROSITE" id="PS50076">
    <property type="entry name" value="DNAJ_2"/>
    <property type="match status" value="1"/>
</dbReference>
<evidence type="ECO:0000256" key="1">
    <source>
        <dbReference type="ARBA" id="ARBA00023186"/>
    </source>
</evidence>
<dbReference type="SUPFAM" id="SSF46565">
    <property type="entry name" value="Chaperone J-domain"/>
    <property type="match status" value="1"/>
</dbReference>
<dbReference type="PANTHER" id="PTHR43096:SF52">
    <property type="entry name" value="DNAJ HOMOLOG 1, MITOCHONDRIAL-RELATED"/>
    <property type="match status" value="1"/>
</dbReference>
<dbReference type="Pfam" id="PF00226">
    <property type="entry name" value="DnaJ"/>
    <property type="match status" value="1"/>
</dbReference>
<organism evidence="5 6">
    <name type="scientific">Fusobacterium mortiferum</name>
    <dbReference type="NCBI Taxonomy" id="850"/>
    <lineage>
        <taxon>Bacteria</taxon>
        <taxon>Fusobacteriati</taxon>
        <taxon>Fusobacteriota</taxon>
        <taxon>Fusobacteriia</taxon>
        <taxon>Fusobacteriales</taxon>
        <taxon>Fusobacteriaceae</taxon>
        <taxon>Fusobacterium</taxon>
    </lineage>
</organism>
<name>A0ABS2G3Z5_FUSMR</name>
<dbReference type="EMBL" id="JACJLT010000051">
    <property type="protein sequence ID" value="MBM6875337.1"/>
    <property type="molecule type" value="Genomic_DNA"/>
</dbReference>
<feature type="coiled-coil region" evidence="3">
    <location>
        <begin position="61"/>
        <end position="88"/>
    </location>
</feature>
<evidence type="ECO:0000256" key="3">
    <source>
        <dbReference type="SAM" id="Coils"/>
    </source>
</evidence>
<dbReference type="InterPro" id="IPR036869">
    <property type="entry name" value="J_dom_sf"/>
</dbReference>
<keyword evidence="3" id="KW-0175">Coiled coil</keyword>
<dbReference type="Gene3D" id="1.25.40.10">
    <property type="entry name" value="Tetratricopeptide repeat domain"/>
    <property type="match status" value="1"/>
</dbReference>
<dbReference type="Gene3D" id="1.10.287.110">
    <property type="entry name" value="DnaJ domain"/>
    <property type="match status" value="1"/>
</dbReference>
<proteinExistence type="predicted"/>
<keyword evidence="6" id="KW-1185">Reference proteome</keyword>
<dbReference type="PRINTS" id="PR00625">
    <property type="entry name" value="JDOMAIN"/>
</dbReference>
<sequence>MENLYEVLGIDKNATDQEIKKAYNKLLRKYPPEKEADKYKEIREAYDTLRDKERRKNYDAYFEHGEEIKKLEKEASELIEQENYSRAETILKKILIISPEIIHIRELLGDVFLLEEKYDESMKQFNSLIQEYPNNSDYYFKRGCVYKEKGMYVNAELDYLKSYSLDYENLGTINEIVYLYIKQDKIDKAISFLNKEIYRDNSIDFDDFFCLSKLIECYVLKNDKLGLQKVILDIKKIAPEDEDTRKYMSWKLAKLAITIYELEYYILAYEVADLAKSLYSDMKIEELVNSFKTYKLTEELLKDENITYPPLKGPIFYYMFGEKFSKEDREKNLEVIFSDMSSMNFDVLQKMKNSLTYFINNYFLLYSEREEVYKKIKEELDRQILLEKEFNLFIKDNRINKAFRLCIAALQIDDKNSFNEGIEGIKRSSISSLKTTLEEINRYPTIRDKFSNFISEIRKIINSTSSHNSRKNEGCYIATAVYGNYDAEEVLVLRKFRDKFLQKYLLGRSFIKLYYAVSPTLAKKLKSEFTITKLIKKLLDKFVCYLRKKEY</sequence>
<evidence type="ECO:0000259" key="4">
    <source>
        <dbReference type="PROSITE" id="PS50076"/>
    </source>
</evidence>
<dbReference type="SUPFAM" id="SSF48452">
    <property type="entry name" value="TPR-like"/>
    <property type="match status" value="1"/>
</dbReference>
<dbReference type="Proteomes" id="UP000728968">
    <property type="component" value="Unassembled WGS sequence"/>
</dbReference>
<gene>
    <name evidence="5" type="ORF">H6A04_06680</name>
</gene>